<dbReference type="InterPro" id="IPR050683">
    <property type="entry name" value="Bact_Polysacc_Export_ATP-bd"/>
</dbReference>
<dbReference type="RefSeq" id="WP_104615106.1">
    <property type="nucleotide sequence ID" value="NZ_JBHLXZ010000006.1"/>
</dbReference>
<dbReference type="GO" id="GO:0016020">
    <property type="term" value="C:membrane"/>
    <property type="evidence" value="ECO:0007669"/>
    <property type="project" value="InterPro"/>
</dbReference>
<dbReference type="GO" id="GO:0005524">
    <property type="term" value="F:ATP binding"/>
    <property type="evidence" value="ECO:0007669"/>
    <property type="project" value="UniProtKB-KW"/>
</dbReference>
<evidence type="ECO:0000256" key="3">
    <source>
        <dbReference type="ARBA" id="ARBA00022741"/>
    </source>
</evidence>
<dbReference type="CDD" id="cd10147">
    <property type="entry name" value="Wzt_C-like"/>
    <property type="match status" value="1"/>
</dbReference>
<dbReference type="GO" id="GO:0016887">
    <property type="term" value="F:ATP hydrolysis activity"/>
    <property type="evidence" value="ECO:0007669"/>
    <property type="project" value="InterPro"/>
</dbReference>
<dbReference type="Gene3D" id="2.70.50.60">
    <property type="entry name" value="abc- transporter (atp binding component) like domain"/>
    <property type="match status" value="1"/>
</dbReference>
<evidence type="ECO:0000256" key="2">
    <source>
        <dbReference type="ARBA" id="ARBA00022448"/>
    </source>
</evidence>
<dbReference type="InterPro" id="IPR029439">
    <property type="entry name" value="Wzt_C"/>
</dbReference>
<name>A0A2S7C6U7_9XANT</name>
<evidence type="ECO:0000313" key="6">
    <source>
        <dbReference type="EMBL" id="PPU57272.1"/>
    </source>
</evidence>
<dbReference type="SUPFAM" id="SSF52540">
    <property type="entry name" value="P-loop containing nucleoside triphosphate hydrolases"/>
    <property type="match status" value="1"/>
</dbReference>
<dbReference type="InterPro" id="IPR015860">
    <property type="entry name" value="ABC_transpr_TagH-like"/>
</dbReference>
<comment type="caution">
    <text evidence="6">The sequence shown here is derived from an EMBL/GenBank/DDBJ whole genome shotgun (WGS) entry which is preliminary data.</text>
</comment>
<proteinExistence type="inferred from homology"/>
<accession>A0A2S7C6U7</accession>
<comment type="similarity">
    <text evidence="1">Belongs to the ABC transporter superfamily.</text>
</comment>
<gene>
    <name evidence="6" type="ORF">XdyCFBP7245_07645</name>
</gene>
<dbReference type="EMBL" id="MDEE01000007">
    <property type="protein sequence ID" value="PPU57272.1"/>
    <property type="molecule type" value="Genomic_DNA"/>
</dbReference>
<sequence length="446" mass="49477">MSYDAAIVIDDVYKSYTVFDTPAHRLWQMLFRGKKKLFKEHRVIKGVSFSVGKGETVGLIGRNGAGKSTLLQIICGTLEPTAGNVSINGRVAALLELGAGFNPEFTGQENIFMSAQILGLTEDQIKERYESIIRFADIGAYLEQPVKTYSSGMFMRLAFSVIAHVDADILVIDEALAVGDAYFVQKCMRFLRNFTQNGGTLLFVSHDTTTVTSLCDRAVWIYDGKVRMDDKPKKVSQAYLADMYQSNEETDKVFDYSANSGETQYEDFQDVRRDFVVHSNLRNDISVAMFNPNSESFGKGGVRVKDVRIQGADGQSLMWMVGGESASLTIRFECMRSVCDMIVGFIVRNRQGLSIFGDNTYISHLGHDLNGDIGENWVARFDFRMPILPGGDYSISVAVSEGSQHDHIVHTWLHDALVLTSHSSSIATGLVGIPMRSIILERISTG</sequence>
<keyword evidence="3" id="KW-0547">Nucleotide-binding</keyword>
<dbReference type="Pfam" id="PF14524">
    <property type="entry name" value="Wzt_C"/>
    <property type="match status" value="1"/>
</dbReference>
<protein>
    <submittedName>
        <fullName evidence="6">ABC transporter ATP-binding protein</fullName>
    </submittedName>
</protein>
<dbReference type="CDD" id="cd03220">
    <property type="entry name" value="ABC_KpsT_Wzt"/>
    <property type="match status" value="1"/>
</dbReference>
<dbReference type="SMART" id="SM00382">
    <property type="entry name" value="AAA"/>
    <property type="match status" value="1"/>
</dbReference>
<dbReference type="PANTHER" id="PTHR46743:SF2">
    <property type="entry name" value="TEICHOIC ACIDS EXPORT ATP-BINDING PROTEIN TAGH"/>
    <property type="match status" value="1"/>
</dbReference>
<evidence type="ECO:0000256" key="1">
    <source>
        <dbReference type="ARBA" id="ARBA00005417"/>
    </source>
</evidence>
<dbReference type="Proteomes" id="UP000238908">
    <property type="component" value="Unassembled WGS sequence"/>
</dbReference>
<evidence type="ECO:0000256" key="4">
    <source>
        <dbReference type="ARBA" id="ARBA00022840"/>
    </source>
</evidence>
<dbReference type="Pfam" id="PF00005">
    <property type="entry name" value="ABC_tran"/>
    <property type="match status" value="1"/>
</dbReference>
<dbReference type="InterPro" id="IPR017871">
    <property type="entry name" value="ABC_transporter-like_CS"/>
</dbReference>
<dbReference type="PROSITE" id="PS00211">
    <property type="entry name" value="ABC_TRANSPORTER_1"/>
    <property type="match status" value="1"/>
</dbReference>
<dbReference type="PROSITE" id="PS50893">
    <property type="entry name" value="ABC_TRANSPORTER_2"/>
    <property type="match status" value="1"/>
</dbReference>
<dbReference type="InterPro" id="IPR003439">
    <property type="entry name" value="ABC_transporter-like_ATP-bd"/>
</dbReference>
<feature type="domain" description="ABC transporter" evidence="5">
    <location>
        <begin position="7"/>
        <end position="248"/>
    </location>
</feature>
<organism evidence="6 7">
    <name type="scientific">Xanthomonas dyei</name>
    <dbReference type="NCBI Taxonomy" id="743699"/>
    <lineage>
        <taxon>Bacteria</taxon>
        <taxon>Pseudomonadati</taxon>
        <taxon>Pseudomonadota</taxon>
        <taxon>Gammaproteobacteria</taxon>
        <taxon>Lysobacterales</taxon>
        <taxon>Lysobacteraceae</taxon>
        <taxon>Xanthomonas</taxon>
    </lineage>
</organism>
<keyword evidence="4 6" id="KW-0067">ATP-binding</keyword>
<evidence type="ECO:0000313" key="7">
    <source>
        <dbReference type="Proteomes" id="UP000238908"/>
    </source>
</evidence>
<dbReference type="PANTHER" id="PTHR46743">
    <property type="entry name" value="TEICHOIC ACIDS EXPORT ATP-BINDING PROTEIN TAGH"/>
    <property type="match status" value="1"/>
</dbReference>
<keyword evidence="2" id="KW-0813">Transport</keyword>
<evidence type="ECO:0000259" key="5">
    <source>
        <dbReference type="PROSITE" id="PS50893"/>
    </source>
</evidence>
<dbReference type="InterPro" id="IPR027417">
    <property type="entry name" value="P-loop_NTPase"/>
</dbReference>
<dbReference type="Gene3D" id="3.40.50.300">
    <property type="entry name" value="P-loop containing nucleotide triphosphate hydrolases"/>
    <property type="match status" value="1"/>
</dbReference>
<dbReference type="AlphaFoldDB" id="A0A2S7C6U7"/>
<reference evidence="6 7" key="1">
    <citation type="submission" date="2016-08" db="EMBL/GenBank/DDBJ databases">
        <authorList>
            <person name="Seilhamer J.J."/>
        </authorList>
    </citation>
    <scope>NUCLEOTIDE SEQUENCE [LARGE SCALE GENOMIC DNA]</scope>
    <source>
        <strain evidence="6 7">CFBP7245</strain>
    </source>
</reference>
<dbReference type="GO" id="GO:0140359">
    <property type="term" value="F:ABC-type transporter activity"/>
    <property type="evidence" value="ECO:0007669"/>
    <property type="project" value="InterPro"/>
</dbReference>
<dbReference type="InterPro" id="IPR003593">
    <property type="entry name" value="AAA+_ATPase"/>
</dbReference>